<dbReference type="NCBIfam" id="TIGR03941">
    <property type="entry name" value="tRNA_deam_assoc"/>
    <property type="match status" value="1"/>
</dbReference>
<dbReference type="EMBL" id="RBWU01000001">
    <property type="protein sequence ID" value="RKS79358.1"/>
    <property type="molecule type" value="Genomic_DNA"/>
</dbReference>
<proteinExistence type="predicted"/>
<comment type="caution">
    <text evidence="2">The sequence shown here is derived from an EMBL/GenBank/DDBJ whole genome shotgun (WGS) entry which is preliminary data.</text>
</comment>
<evidence type="ECO:0000256" key="1">
    <source>
        <dbReference type="SAM" id="MobiDB-lite"/>
    </source>
</evidence>
<dbReference type="InterPro" id="IPR023869">
    <property type="entry name" value="tRNA_Adeno_NH3ase_assoc_put"/>
</dbReference>
<evidence type="ECO:0000313" key="3">
    <source>
        <dbReference type="Proteomes" id="UP000274601"/>
    </source>
</evidence>
<keyword evidence="3" id="KW-1185">Reference proteome</keyword>
<organism evidence="2 3">
    <name type="scientific">Actinomadura pelletieri DSM 43383</name>
    <dbReference type="NCBI Taxonomy" id="1120940"/>
    <lineage>
        <taxon>Bacteria</taxon>
        <taxon>Bacillati</taxon>
        <taxon>Actinomycetota</taxon>
        <taxon>Actinomycetes</taxon>
        <taxon>Streptosporangiales</taxon>
        <taxon>Thermomonosporaceae</taxon>
        <taxon>Actinomadura</taxon>
    </lineage>
</organism>
<dbReference type="AlphaFoldDB" id="A0A495QZ86"/>
<reference evidence="2 3" key="1">
    <citation type="submission" date="2018-10" db="EMBL/GenBank/DDBJ databases">
        <title>Genomic Encyclopedia of Archaeal and Bacterial Type Strains, Phase II (KMG-II): from individual species to whole genera.</title>
        <authorList>
            <person name="Goeker M."/>
        </authorList>
    </citation>
    <scope>NUCLEOTIDE SEQUENCE [LARGE SCALE GENOMIC DNA]</scope>
    <source>
        <strain evidence="2 3">DSM 43383</strain>
    </source>
</reference>
<accession>A0A495QZ86</accession>
<protein>
    <submittedName>
        <fullName evidence="2">Putative tRNA adenosine deaminase-associated protein</fullName>
    </submittedName>
</protein>
<evidence type="ECO:0000313" key="2">
    <source>
        <dbReference type="EMBL" id="RKS79358.1"/>
    </source>
</evidence>
<dbReference type="Proteomes" id="UP000274601">
    <property type="component" value="Unassembled WGS sequence"/>
</dbReference>
<sequence>MNSRIHGDGSLPPNQAEVRGCDRGDLLGHNEQVSYFAAVFARTPQGWVGTEALLAEAEHVDDVADLMREAAVESYGDPVVLLVEQDDDWFAIVRLDDDQEPRAYVSTVREDGLGSLFQQLVGDVPDGDPGGDPALLDDLGLDPKQLSDLGERALPGDALLAVAEHAGFGEEFDRLRD</sequence>
<gene>
    <name evidence="2" type="ORF">BZB76_0821</name>
</gene>
<name>A0A495QZ86_9ACTN</name>
<feature type="region of interest" description="Disordered" evidence="1">
    <location>
        <begin position="1"/>
        <end position="20"/>
    </location>
</feature>